<dbReference type="PANTHER" id="PTHR31286:SF180">
    <property type="entry name" value="OS10G0362600 PROTEIN"/>
    <property type="match status" value="1"/>
</dbReference>
<reference evidence="2 3" key="2">
    <citation type="journal article" date="2017" name="Nature">
        <title>The Apostasia genome and the evolution of orchids.</title>
        <authorList>
            <person name="Zhang G.Q."/>
            <person name="Liu K.W."/>
            <person name="Li Z."/>
            <person name="Lohaus R."/>
            <person name="Hsiao Y.Y."/>
            <person name="Niu S.C."/>
            <person name="Wang J.Y."/>
            <person name="Lin Y.C."/>
            <person name="Xu Q."/>
            <person name="Chen L.J."/>
            <person name="Yoshida K."/>
            <person name="Fujiwara S."/>
            <person name="Wang Z.W."/>
            <person name="Zhang Y.Q."/>
            <person name="Mitsuda N."/>
            <person name="Wang M."/>
            <person name="Liu G.H."/>
            <person name="Pecoraro L."/>
            <person name="Huang H.X."/>
            <person name="Xiao X.J."/>
            <person name="Lin M."/>
            <person name="Wu X.Y."/>
            <person name="Wu W.L."/>
            <person name="Chen Y.Y."/>
            <person name="Chang S.B."/>
            <person name="Sakamoto S."/>
            <person name="Ohme-Takagi M."/>
            <person name="Yagi M."/>
            <person name="Zeng S.J."/>
            <person name="Shen C.Y."/>
            <person name="Yeh C.M."/>
            <person name="Luo Y.B."/>
            <person name="Tsai W.C."/>
            <person name="Van de Peer Y."/>
            <person name="Liu Z.J."/>
        </authorList>
    </citation>
    <scope>NUCLEOTIDE SEQUENCE [LARGE SCALE GENOMIC DNA]</scope>
    <source>
        <tissue evidence="2">The whole plant</tissue>
    </source>
</reference>
<accession>A0A2I0WQ65</accession>
<name>A0A2I0WQ65_9ASPA</name>
<keyword evidence="3" id="KW-1185">Reference proteome</keyword>
<evidence type="ECO:0000259" key="1">
    <source>
        <dbReference type="Pfam" id="PF14111"/>
    </source>
</evidence>
<dbReference type="InterPro" id="IPR040256">
    <property type="entry name" value="At4g02000-like"/>
</dbReference>
<evidence type="ECO:0000313" key="2">
    <source>
        <dbReference type="EMBL" id="PKU77807.1"/>
    </source>
</evidence>
<dbReference type="AlphaFoldDB" id="A0A2I0WQ65"/>
<sequence length="323" mass="36649">MMHETDLVLGKGKKVIKSQDKKDLSGLSSPISNLLTEMANDKEVWSSIGFKLKVNRFSSVADNGAEFQDRLNLNSEKVIQDNVLSVDEELQRKSDGFAKKVLEDKVLSAVPYVDKNNFVSENYWFKTSHIKVNKVEIAHDEEGDANVVNLNMEKVSDNVKLLQKSLVLIVFGKEVPFSICRIELRRQWNRFGSFHLTSLGLDWILCSFQSSQIMEEVLSGGPWFVGGHIIGVDRWTPHFSPTSLKGLSSPIWIGLPHLPLHCWDEENATKIVSKIGIPLFLDGKMFKWGRREFARACVRINLDSKLPNGIWIEGLFGKFFQKV</sequence>
<dbReference type="Proteomes" id="UP000233837">
    <property type="component" value="Unassembled WGS sequence"/>
</dbReference>
<reference evidence="2 3" key="1">
    <citation type="journal article" date="2016" name="Sci. Rep.">
        <title>The Dendrobium catenatum Lindl. genome sequence provides insights into polysaccharide synthase, floral development and adaptive evolution.</title>
        <authorList>
            <person name="Zhang G.Q."/>
            <person name="Xu Q."/>
            <person name="Bian C."/>
            <person name="Tsai W.C."/>
            <person name="Yeh C.M."/>
            <person name="Liu K.W."/>
            <person name="Yoshida K."/>
            <person name="Zhang L.S."/>
            <person name="Chang S.B."/>
            <person name="Chen F."/>
            <person name="Shi Y."/>
            <person name="Su Y.Y."/>
            <person name="Zhang Y.Q."/>
            <person name="Chen L.J."/>
            <person name="Yin Y."/>
            <person name="Lin M."/>
            <person name="Huang H."/>
            <person name="Deng H."/>
            <person name="Wang Z.W."/>
            <person name="Zhu S.L."/>
            <person name="Zhao X."/>
            <person name="Deng C."/>
            <person name="Niu S.C."/>
            <person name="Huang J."/>
            <person name="Wang M."/>
            <person name="Liu G.H."/>
            <person name="Yang H.J."/>
            <person name="Xiao X.J."/>
            <person name="Hsiao Y.Y."/>
            <person name="Wu W.L."/>
            <person name="Chen Y.Y."/>
            <person name="Mitsuda N."/>
            <person name="Ohme-Takagi M."/>
            <person name="Luo Y.B."/>
            <person name="Van de Peer Y."/>
            <person name="Liu Z.J."/>
        </authorList>
    </citation>
    <scope>NUCLEOTIDE SEQUENCE [LARGE SCALE GENOMIC DNA]</scope>
    <source>
        <tissue evidence="2">The whole plant</tissue>
    </source>
</reference>
<proteinExistence type="predicted"/>
<gene>
    <name evidence="2" type="ORF">MA16_Dca005639</name>
</gene>
<dbReference type="PANTHER" id="PTHR31286">
    <property type="entry name" value="GLYCINE-RICH CELL WALL STRUCTURAL PROTEIN 1.8-LIKE"/>
    <property type="match status" value="1"/>
</dbReference>
<organism evidence="2 3">
    <name type="scientific">Dendrobium catenatum</name>
    <dbReference type="NCBI Taxonomy" id="906689"/>
    <lineage>
        <taxon>Eukaryota</taxon>
        <taxon>Viridiplantae</taxon>
        <taxon>Streptophyta</taxon>
        <taxon>Embryophyta</taxon>
        <taxon>Tracheophyta</taxon>
        <taxon>Spermatophyta</taxon>
        <taxon>Magnoliopsida</taxon>
        <taxon>Liliopsida</taxon>
        <taxon>Asparagales</taxon>
        <taxon>Orchidaceae</taxon>
        <taxon>Epidendroideae</taxon>
        <taxon>Malaxideae</taxon>
        <taxon>Dendrobiinae</taxon>
        <taxon>Dendrobium</taxon>
    </lineage>
</organism>
<dbReference type="EMBL" id="KZ502486">
    <property type="protein sequence ID" value="PKU77807.1"/>
    <property type="molecule type" value="Genomic_DNA"/>
</dbReference>
<dbReference type="Pfam" id="PF14111">
    <property type="entry name" value="DUF4283"/>
    <property type="match status" value="1"/>
</dbReference>
<protein>
    <recommendedName>
        <fullName evidence="1">DUF4283 domain-containing protein</fullName>
    </recommendedName>
</protein>
<feature type="domain" description="DUF4283" evidence="1">
    <location>
        <begin position="160"/>
        <end position="242"/>
    </location>
</feature>
<evidence type="ECO:0000313" key="3">
    <source>
        <dbReference type="Proteomes" id="UP000233837"/>
    </source>
</evidence>
<dbReference type="InterPro" id="IPR025558">
    <property type="entry name" value="DUF4283"/>
</dbReference>